<comment type="subcellular location">
    <subcellularLocation>
        <location evidence="1">Membrane</location>
    </subcellularLocation>
    <subcellularLocation>
        <location evidence="2">Secreted</location>
    </subcellularLocation>
</comment>
<keyword evidence="5" id="KW-0677">Repeat</keyword>
<comment type="caution">
    <text evidence="8">The sequence shown here is derived from an EMBL/GenBank/DDBJ whole genome shotgun (WGS) entry which is preliminary data.</text>
</comment>
<dbReference type="GO" id="GO:0005576">
    <property type="term" value="C:extracellular region"/>
    <property type="evidence" value="ECO:0007669"/>
    <property type="project" value="UniProtKB-SubCell"/>
</dbReference>
<dbReference type="Gene3D" id="2.150.10.10">
    <property type="entry name" value="Serralysin-like metalloprotease, C-terminal"/>
    <property type="match status" value="3"/>
</dbReference>
<protein>
    <submittedName>
        <fullName evidence="8">Calcium-binding protein</fullName>
    </submittedName>
</protein>
<dbReference type="Proteomes" id="UP001196068">
    <property type="component" value="Unassembled WGS sequence"/>
</dbReference>
<evidence type="ECO:0000256" key="6">
    <source>
        <dbReference type="ARBA" id="ARBA00023026"/>
    </source>
</evidence>
<name>A0AAF1KP21_9PROT</name>
<dbReference type="PRINTS" id="PR01488">
    <property type="entry name" value="RTXTOXINA"/>
</dbReference>
<evidence type="ECO:0000313" key="8">
    <source>
        <dbReference type="EMBL" id="MBR0656939.1"/>
    </source>
</evidence>
<dbReference type="PANTHER" id="PTHR38340">
    <property type="entry name" value="S-LAYER PROTEIN"/>
    <property type="match status" value="1"/>
</dbReference>
<dbReference type="RefSeq" id="WP_211875800.1">
    <property type="nucleotide sequence ID" value="NZ_JAAEDH010000023.1"/>
</dbReference>
<dbReference type="PRINTS" id="PR00313">
    <property type="entry name" value="CABNDNGRPT"/>
</dbReference>
<evidence type="ECO:0000313" key="9">
    <source>
        <dbReference type="Proteomes" id="UP001196068"/>
    </source>
</evidence>
<keyword evidence="3" id="KW-0964">Secreted</keyword>
<sequence>MATVYLTLSAFRASGPLAGGDTYILRDTGSLLATLSATEIAALAPAGLSAMDASDDVLGLSAAQRGALGALALTAGDAVTLRDTASNLAALTPAEIAVLAGAGFDRIDATDDRLSLTLAQVASLGGVVLATDDLASITDVPGTLAALTPTEIAAVLAAGIDGIEASHGDLALDAAQVAALGAVPLLIDYAQWRDGTTALVNVAPGYGLAVSGVPADADFALLDADAAISRYWVTDGASAIAAGLGAMALATKLGGISPIDNATLAITAAQFSAATPAMAKLPSGYRLTISGATVAQAASLQANAHVEAFGISDTGAHVAAGLGGLAGLGKLTAITLAPGGVLALTHAQWLAEAATLALLPEGQALSVAGVPVADAAAAQADARVSGFTILDSAAHVAAALDALGGFDHLTGIALSAAAPLAIGFAQLTTAAGVLALLPVGATLVVSDVPPANLAAMQADARVTSFALRGASADVAAAFDALNGAGKLSAITLTDGDALALTHAQFIADTAALAKLPGGYTLALRGVPAASAASIQANTHVVEFAVTDTPVGIVACFDALIGATKLSAVALTGGVTLTISHAQLLAGGSLFARLPSEYQLQVTGVPIAAGLVVQDNDHVLGFAVSDTAAAIASGFDALNGMASLTGIGVTGGGVIALTQARFLADGRAVGLLQAGTTVAVSAAPVAEAAALQAHAKVSAFAVSGSVAEVTAALDMLGAAGKLTGITLTTPGTFAISHAQWGTLAGTLALLPPDYTVTVAGAPAASAAALQADAHVLGFTISDGGAGVAAALDALNGAGKLDAISLADSTPLAISHGSYLADTHALALLPGEARLVVSAASAAGAAALQADARVSGFAVRDTAAHIAAGFDALDDAGKLTAVTLSDSAAIVLTQAQVASGTTALALVPASATLVLRAATTVLDLDASAVAALAGQGVDRLLAASGVMSLSGAQFDALGAVALTAADTVTLADTGAHLAALSTGQLAGLAAAGIDRIDATDGAYAFSRAQILALGALPKDAADALVLADGGDAIASLTTSQLSALTALGVDRIDATDDQLGLSIAQLNALGRIPLTPGDMVTLEDTAANANNRDLRVYAHVDLVVLDDSPGAQRVIGSSGNDVIYADTQADVLFEAVGGGIDTIRTSASFYLYANVENLVLRIGAGNIFGVGNAGDNALTGNEANNLLIGLDGADTIAGDSGNDILYGVEGNDRMSGDAGVDFVAGGNGADTVEGGAGADNLFGEAGNDSLVDGSDFVTDILTGGDGADTLDAASGLGDYDLIDGGAGDDRYLVDTPADLTFEAAGGGIDTVYANINGGGCYLYANVENLVLLGATPFGVGNAMANVLTGSAGANWLLGGAGADTLAGMGGNDVLFGEAGRDLFVFGRACAAGVIGDFTPGNDQIDLRGLGFASFAALGAVMVEVAGTTAINLGQGDIIIINGVAKAALAASDFLLA</sequence>
<dbReference type="EMBL" id="JAAEDH010000023">
    <property type="protein sequence ID" value="MBR0656939.1"/>
    <property type="molecule type" value="Genomic_DNA"/>
</dbReference>
<gene>
    <name evidence="8" type="ORF">GXW79_17805</name>
</gene>
<evidence type="ECO:0000256" key="2">
    <source>
        <dbReference type="ARBA" id="ARBA00004613"/>
    </source>
</evidence>
<reference evidence="8" key="2">
    <citation type="journal article" date="2021" name="Syst. Appl. Microbiol.">
        <title>Roseomonas hellenica sp. nov., isolated from roots of wild-growing Alkanna tinctoria.</title>
        <authorList>
            <person name="Rat A."/>
            <person name="Naranjo H.D."/>
            <person name="Lebbe L."/>
            <person name="Cnockaert M."/>
            <person name="Krigas N."/>
            <person name="Grigoriadou K."/>
            <person name="Maloupa E."/>
            <person name="Willems A."/>
        </authorList>
    </citation>
    <scope>NUCLEOTIDE SEQUENCE</scope>
    <source>
        <strain evidence="8">LMG 28251</strain>
    </source>
</reference>
<proteinExistence type="predicted"/>
<dbReference type="PANTHER" id="PTHR38340:SF1">
    <property type="entry name" value="S-LAYER PROTEIN"/>
    <property type="match status" value="1"/>
</dbReference>
<keyword evidence="6" id="KW-0843">Virulence</keyword>
<reference evidence="8" key="1">
    <citation type="submission" date="2020-01" db="EMBL/GenBank/DDBJ databases">
        <authorList>
            <person name="Rat A."/>
        </authorList>
    </citation>
    <scope>NUCLEOTIDE SEQUENCE</scope>
    <source>
        <strain evidence="8">LMG 28251</strain>
    </source>
</reference>
<accession>A0AAF1KP21</accession>
<keyword evidence="7" id="KW-0472">Membrane</keyword>
<dbReference type="InterPro" id="IPR050557">
    <property type="entry name" value="RTX_toxin/Mannuronan_C5-epim"/>
</dbReference>
<evidence type="ECO:0000256" key="4">
    <source>
        <dbReference type="ARBA" id="ARBA00022656"/>
    </source>
</evidence>
<dbReference type="GO" id="GO:0090729">
    <property type="term" value="F:toxin activity"/>
    <property type="evidence" value="ECO:0007669"/>
    <property type="project" value="UniProtKB-KW"/>
</dbReference>
<keyword evidence="4" id="KW-0800">Toxin</keyword>
<keyword evidence="9" id="KW-1185">Reference proteome</keyword>
<dbReference type="InterPro" id="IPR003995">
    <property type="entry name" value="RTX_toxin_determinant-A"/>
</dbReference>
<evidence type="ECO:0000256" key="5">
    <source>
        <dbReference type="ARBA" id="ARBA00022737"/>
    </source>
</evidence>
<evidence type="ECO:0000256" key="7">
    <source>
        <dbReference type="ARBA" id="ARBA00023136"/>
    </source>
</evidence>
<dbReference type="SUPFAM" id="SSF51120">
    <property type="entry name" value="beta-Roll"/>
    <property type="match status" value="2"/>
</dbReference>
<evidence type="ECO:0000256" key="1">
    <source>
        <dbReference type="ARBA" id="ARBA00004370"/>
    </source>
</evidence>
<dbReference type="GO" id="GO:0016020">
    <property type="term" value="C:membrane"/>
    <property type="evidence" value="ECO:0007669"/>
    <property type="project" value="UniProtKB-SubCell"/>
</dbReference>
<dbReference type="GO" id="GO:0005509">
    <property type="term" value="F:calcium ion binding"/>
    <property type="evidence" value="ECO:0007669"/>
    <property type="project" value="InterPro"/>
</dbReference>
<organism evidence="8 9">
    <name type="scientific">Plastoroseomonas arctica</name>
    <dbReference type="NCBI Taxonomy" id="1509237"/>
    <lineage>
        <taxon>Bacteria</taxon>
        <taxon>Pseudomonadati</taxon>
        <taxon>Pseudomonadota</taxon>
        <taxon>Alphaproteobacteria</taxon>
        <taxon>Acetobacterales</taxon>
        <taxon>Acetobacteraceae</taxon>
        <taxon>Plastoroseomonas</taxon>
    </lineage>
</organism>
<dbReference type="InterPro" id="IPR001343">
    <property type="entry name" value="Hemolysn_Ca-bd"/>
</dbReference>
<dbReference type="Pfam" id="PF00353">
    <property type="entry name" value="HemolysinCabind"/>
    <property type="match status" value="5"/>
</dbReference>
<dbReference type="InterPro" id="IPR011049">
    <property type="entry name" value="Serralysin-like_metalloprot_C"/>
</dbReference>
<evidence type="ECO:0000256" key="3">
    <source>
        <dbReference type="ARBA" id="ARBA00022525"/>
    </source>
</evidence>